<evidence type="ECO:0000256" key="1">
    <source>
        <dbReference type="SAM" id="MobiDB-lite"/>
    </source>
</evidence>
<accession>A0AAV4WGM3</accession>
<sequence>MEITFQFLNNSKKVSKTHLSFPPTHPSCNMFFIVGKDSGSRDRSTASGSDKKTIMDGKGVEEEVMGRHSIKSQRDGSVNYFQPDDLEISPRTT</sequence>
<comment type="caution">
    <text evidence="2">The sequence shown here is derived from an EMBL/GenBank/DDBJ whole genome shotgun (WGS) entry which is preliminary data.</text>
</comment>
<name>A0AAV4WGM3_9ARAC</name>
<evidence type="ECO:0000313" key="3">
    <source>
        <dbReference type="Proteomes" id="UP001054837"/>
    </source>
</evidence>
<dbReference type="EMBL" id="BPLQ01014549">
    <property type="protein sequence ID" value="GIY80733.1"/>
    <property type="molecule type" value="Genomic_DNA"/>
</dbReference>
<gene>
    <name evidence="2" type="ORF">CDAR_368201</name>
</gene>
<dbReference type="AlphaFoldDB" id="A0AAV4WGM3"/>
<keyword evidence="3" id="KW-1185">Reference proteome</keyword>
<organism evidence="2 3">
    <name type="scientific">Caerostris darwini</name>
    <dbReference type="NCBI Taxonomy" id="1538125"/>
    <lineage>
        <taxon>Eukaryota</taxon>
        <taxon>Metazoa</taxon>
        <taxon>Ecdysozoa</taxon>
        <taxon>Arthropoda</taxon>
        <taxon>Chelicerata</taxon>
        <taxon>Arachnida</taxon>
        <taxon>Araneae</taxon>
        <taxon>Araneomorphae</taxon>
        <taxon>Entelegynae</taxon>
        <taxon>Araneoidea</taxon>
        <taxon>Araneidae</taxon>
        <taxon>Caerostris</taxon>
    </lineage>
</organism>
<dbReference type="Proteomes" id="UP001054837">
    <property type="component" value="Unassembled WGS sequence"/>
</dbReference>
<feature type="region of interest" description="Disordered" evidence="1">
    <location>
        <begin position="59"/>
        <end position="93"/>
    </location>
</feature>
<reference evidence="2 3" key="1">
    <citation type="submission" date="2021-06" db="EMBL/GenBank/DDBJ databases">
        <title>Caerostris darwini draft genome.</title>
        <authorList>
            <person name="Kono N."/>
            <person name="Arakawa K."/>
        </authorList>
    </citation>
    <scope>NUCLEOTIDE SEQUENCE [LARGE SCALE GENOMIC DNA]</scope>
</reference>
<proteinExistence type="predicted"/>
<evidence type="ECO:0000313" key="2">
    <source>
        <dbReference type="EMBL" id="GIY80733.1"/>
    </source>
</evidence>
<evidence type="ECO:0008006" key="4">
    <source>
        <dbReference type="Google" id="ProtNLM"/>
    </source>
</evidence>
<protein>
    <recommendedName>
        <fullName evidence="4">Ycf15</fullName>
    </recommendedName>
</protein>